<organism evidence="2 3">
    <name type="scientific">Solilutibacter pythonis</name>
    <dbReference type="NCBI Taxonomy" id="2483112"/>
    <lineage>
        <taxon>Bacteria</taxon>
        <taxon>Pseudomonadati</taxon>
        <taxon>Pseudomonadota</taxon>
        <taxon>Gammaproteobacteria</taxon>
        <taxon>Lysobacterales</taxon>
        <taxon>Lysobacteraceae</taxon>
        <taxon>Solilutibacter</taxon>
    </lineage>
</organism>
<feature type="region of interest" description="Disordered" evidence="1">
    <location>
        <begin position="1"/>
        <end position="28"/>
    </location>
</feature>
<dbReference type="EMBL" id="RFLY01000007">
    <property type="protein sequence ID" value="RMH93115.1"/>
    <property type="molecule type" value="Genomic_DNA"/>
</dbReference>
<evidence type="ECO:0000313" key="3">
    <source>
        <dbReference type="Proteomes" id="UP000275012"/>
    </source>
</evidence>
<sequence>MVDWLDGQYGGGKGGEPRDSEPPIDGEGEVVYEVDPDTEVLVGSPEFQKLSQALKANVFKDSDLTRAFADFIRADGRFVIDGSIEQATYDGAYPPTITLRQQHLEPDAVHLGSASFVVAHEIYHFAESRLTPGVPVNRDLWAYNEAVASLYAYKALRRVGMTSVEGLGIHAMAAYDILRRAGGDEEALAELKEFYWGRYPGVD</sequence>
<reference evidence="2 3" key="1">
    <citation type="submission" date="2018-10" db="EMBL/GenBank/DDBJ databases">
        <title>Proposal of Lysobacter pythonis sp. nov. isolated from royal pythons (Python regius).</title>
        <authorList>
            <person name="Hans-Juergen B."/>
            <person name="Huptas C."/>
            <person name="Sandra B."/>
            <person name="Igor L."/>
            <person name="Joachim S."/>
            <person name="Siegfried S."/>
            <person name="Mareike W."/>
            <person name="Peter K."/>
        </authorList>
    </citation>
    <scope>NUCLEOTIDE SEQUENCE [LARGE SCALE GENOMIC DNA]</scope>
    <source>
        <strain evidence="2 3">4284/11</strain>
    </source>
</reference>
<keyword evidence="3" id="KW-1185">Reference proteome</keyword>
<protein>
    <submittedName>
        <fullName evidence="2">Uncharacterized protein</fullName>
    </submittedName>
</protein>
<evidence type="ECO:0000313" key="2">
    <source>
        <dbReference type="EMBL" id="RMH93115.1"/>
    </source>
</evidence>
<proteinExistence type="predicted"/>
<dbReference type="AlphaFoldDB" id="A0A3M2HXY7"/>
<evidence type="ECO:0000256" key="1">
    <source>
        <dbReference type="SAM" id="MobiDB-lite"/>
    </source>
</evidence>
<gene>
    <name evidence="2" type="ORF">EBB59_06125</name>
</gene>
<dbReference type="Proteomes" id="UP000275012">
    <property type="component" value="Unassembled WGS sequence"/>
</dbReference>
<comment type="caution">
    <text evidence="2">The sequence shown here is derived from an EMBL/GenBank/DDBJ whole genome shotgun (WGS) entry which is preliminary data.</text>
</comment>
<name>A0A3M2HXY7_9GAMM</name>
<accession>A0A3M2HXY7</accession>